<organism evidence="1 2">
    <name type="scientific">Carnegiea gigantea</name>
    <dbReference type="NCBI Taxonomy" id="171969"/>
    <lineage>
        <taxon>Eukaryota</taxon>
        <taxon>Viridiplantae</taxon>
        <taxon>Streptophyta</taxon>
        <taxon>Embryophyta</taxon>
        <taxon>Tracheophyta</taxon>
        <taxon>Spermatophyta</taxon>
        <taxon>Magnoliopsida</taxon>
        <taxon>eudicotyledons</taxon>
        <taxon>Gunneridae</taxon>
        <taxon>Pentapetalae</taxon>
        <taxon>Caryophyllales</taxon>
        <taxon>Cactineae</taxon>
        <taxon>Cactaceae</taxon>
        <taxon>Cactoideae</taxon>
        <taxon>Echinocereeae</taxon>
        <taxon>Carnegiea</taxon>
    </lineage>
</organism>
<proteinExistence type="predicted"/>
<comment type="caution">
    <text evidence="1">The sequence shown here is derived from an EMBL/GenBank/DDBJ whole genome shotgun (WGS) entry which is preliminary data.</text>
</comment>
<protein>
    <submittedName>
        <fullName evidence="1">Uncharacterized protein</fullName>
    </submittedName>
</protein>
<dbReference type="Proteomes" id="UP001153076">
    <property type="component" value="Unassembled WGS sequence"/>
</dbReference>
<dbReference type="AlphaFoldDB" id="A0A9Q1Q7G8"/>
<evidence type="ECO:0000313" key="1">
    <source>
        <dbReference type="EMBL" id="KAJ8431862.1"/>
    </source>
</evidence>
<name>A0A9Q1Q7G8_9CARY</name>
<keyword evidence="2" id="KW-1185">Reference proteome</keyword>
<dbReference type="OrthoDB" id="2019540at2759"/>
<accession>A0A9Q1Q7G8</accession>
<dbReference type="EMBL" id="JAKOGI010000659">
    <property type="protein sequence ID" value="KAJ8431862.1"/>
    <property type="molecule type" value="Genomic_DNA"/>
</dbReference>
<gene>
    <name evidence="1" type="ORF">Cgig2_023506</name>
</gene>
<reference evidence="1" key="1">
    <citation type="submission" date="2022-04" db="EMBL/GenBank/DDBJ databases">
        <title>Carnegiea gigantea Genome sequencing and assembly v2.</title>
        <authorList>
            <person name="Copetti D."/>
            <person name="Sanderson M.J."/>
            <person name="Burquez A."/>
            <person name="Wojciechowski M.F."/>
        </authorList>
    </citation>
    <scope>NUCLEOTIDE SEQUENCE</scope>
    <source>
        <strain evidence="1">SGP5-SGP5p</strain>
        <tissue evidence="1">Aerial part</tissue>
    </source>
</reference>
<sequence length="196" mass="21729">MASSLSFTPVTSITPAKPGVLIGNSPVTKIIRVNDGLPKSGTTRFQSVELKHECALVAFIWHRSPSLISSPTFFPSCSGVIISYFVRCCVMYSMLGKWSELKGPFQWTVQGWRTMLAVQVTPFKISYLLAFNHSSRFHISLHSTNPIIRFSPKPKLVPQKKHDINMQNSRATMGVLSWGFLCLGEEDPAVSSILLG</sequence>
<evidence type="ECO:0000313" key="2">
    <source>
        <dbReference type="Proteomes" id="UP001153076"/>
    </source>
</evidence>